<dbReference type="RefSeq" id="WP_091585593.1">
    <property type="nucleotide sequence ID" value="NZ_FMXM01000026.1"/>
</dbReference>
<feature type="transmembrane region" description="Helical" evidence="1">
    <location>
        <begin position="165"/>
        <end position="185"/>
    </location>
</feature>
<feature type="transmembrane region" description="Helical" evidence="1">
    <location>
        <begin position="75"/>
        <end position="96"/>
    </location>
</feature>
<sequence length="218" mass="24023">MLPFTSDQFLANLVAYNEAIWPMQPVAFACGALAVVLLLWRPRMADRLVAVILAVMWLWTGIVYHWLYFTEINKAALIFGAMFVTQGALLVYCGVFRRQLRFGRDFGLAVSVGIAFVAYATILYPLLGIWMGHPYPEMPAFGVTPCPVTIFTFGFLLLAKPPLPWWLLVIPFIWSLIGGSAAFLLGVPQDWLLLASGIIAVPLIALSHSHPSGAKITG</sequence>
<feature type="transmembrane region" description="Helical" evidence="1">
    <location>
        <begin position="138"/>
        <end position="158"/>
    </location>
</feature>
<dbReference type="OrthoDB" id="1437042at2"/>
<feature type="transmembrane region" description="Helical" evidence="1">
    <location>
        <begin position="20"/>
        <end position="40"/>
    </location>
</feature>
<dbReference type="Proteomes" id="UP000198588">
    <property type="component" value="Unassembled WGS sequence"/>
</dbReference>
<keyword evidence="1" id="KW-0812">Transmembrane</keyword>
<accession>A0A1G5ZST2</accession>
<evidence type="ECO:0000256" key="1">
    <source>
        <dbReference type="SAM" id="Phobius"/>
    </source>
</evidence>
<keyword evidence="1" id="KW-1133">Transmembrane helix</keyword>
<feature type="transmembrane region" description="Helical" evidence="1">
    <location>
        <begin position="47"/>
        <end position="69"/>
    </location>
</feature>
<reference evidence="2 3" key="1">
    <citation type="submission" date="2016-10" db="EMBL/GenBank/DDBJ databases">
        <authorList>
            <person name="de Groot N.N."/>
        </authorList>
    </citation>
    <scope>NUCLEOTIDE SEQUENCE [LARGE SCALE GENOMIC DNA]</scope>
    <source>
        <strain evidence="2 3">CGMCC 1.12097</strain>
    </source>
</reference>
<feature type="transmembrane region" description="Helical" evidence="1">
    <location>
        <begin position="108"/>
        <end position="132"/>
    </location>
</feature>
<name>A0A1G5ZST2_9HYPH</name>
<feature type="transmembrane region" description="Helical" evidence="1">
    <location>
        <begin position="191"/>
        <end position="208"/>
    </location>
</feature>
<dbReference type="AlphaFoldDB" id="A0A1G5ZST2"/>
<proteinExistence type="predicted"/>
<gene>
    <name evidence="2" type="ORF">SAMN02927914_05915</name>
</gene>
<dbReference type="InterPro" id="IPR045708">
    <property type="entry name" value="DUF6064"/>
</dbReference>
<organism evidence="2 3">
    <name type="scientific">Mesorhizobium qingshengii</name>
    <dbReference type="NCBI Taxonomy" id="1165689"/>
    <lineage>
        <taxon>Bacteria</taxon>
        <taxon>Pseudomonadati</taxon>
        <taxon>Pseudomonadota</taxon>
        <taxon>Alphaproteobacteria</taxon>
        <taxon>Hyphomicrobiales</taxon>
        <taxon>Phyllobacteriaceae</taxon>
        <taxon>Mesorhizobium</taxon>
    </lineage>
</organism>
<protein>
    <submittedName>
        <fullName evidence="2">Uncharacterized protein</fullName>
    </submittedName>
</protein>
<evidence type="ECO:0000313" key="3">
    <source>
        <dbReference type="Proteomes" id="UP000198588"/>
    </source>
</evidence>
<dbReference type="EMBL" id="FMXM01000026">
    <property type="protein sequence ID" value="SDA97516.1"/>
    <property type="molecule type" value="Genomic_DNA"/>
</dbReference>
<keyword evidence="1" id="KW-0472">Membrane</keyword>
<evidence type="ECO:0000313" key="2">
    <source>
        <dbReference type="EMBL" id="SDA97516.1"/>
    </source>
</evidence>
<dbReference type="Pfam" id="PF19540">
    <property type="entry name" value="DUF6064"/>
    <property type="match status" value="1"/>
</dbReference>